<feature type="non-terminal residue" evidence="2">
    <location>
        <position position="1"/>
    </location>
</feature>
<protein>
    <submittedName>
        <fullName evidence="2">DoxX</fullName>
    </submittedName>
</protein>
<dbReference type="EMBL" id="CADCWL010000154">
    <property type="protein sequence ID" value="CAA9573023.1"/>
    <property type="molecule type" value="Genomic_DNA"/>
</dbReference>
<feature type="compositionally biased region" description="Basic and acidic residues" evidence="1">
    <location>
        <begin position="27"/>
        <end position="50"/>
    </location>
</feature>
<proteinExistence type="predicted"/>
<evidence type="ECO:0000313" key="2">
    <source>
        <dbReference type="EMBL" id="CAA9573023.1"/>
    </source>
</evidence>
<evidence type="ECO:0000256" key="1">
    <source>
        <dbReference type="SAM" id="MobiDB-lite"/>
    </source>
</evidence>
<name>A0A6J4VGL2_9BACT</name>
<feature type="compositionally biased region" description="Basic residues" evidence="1">
    <location>
        <begin position="17"/>
        <end position="26"/>
    </location>
</feature>
<sequence length="109" mass="11704">ARQPLVRLVRRADRLRRAAGRRRADRRRPDRDRGLLRGADEHELHARRLGLDQPDPLHPLDPPRPRLAGGGLDRARPLAAAGARRPLGAGTGWAASERGTGAVGGAGGL</sequence>
<organism evidence="2">
    <name type="scientific">uncultured Thermomicrobiales bacterium</name>
    <dbReference type="NCBI Taxonomy" id="1645740"/>
    <lineage>
        <taxon>Bacteria</taxon>
        <taxon>Pseudomonadati</taxon>
        <taxon>Thermomicrobiota</taxon>
        <taxon>Thermomicrobia</taxon>
        <taxon>Thermomicrobiales</taxon>
        <taxon>environmental samples</taxon>
    </lineage>
</organism>
<feature type="non-terminal residue" evidence="2">
    <location>
        <position position="109"/>
    </location>
</feature>
<accession>A0A6J4VGL2</accession>
<reference evidence="2" key="1">
    <citation type="submission" date="2020-02" db="EMBL/GenBank/DDBJ databases">
        <authorList>
            <person name="Meier V. D."/>
        </authorList>
    </citation>
    <scope>NUCLEOTIDE SEQUENCE</scope>
    <source>
        <strain evidence="2">AVDCRST_MAG19</strain>
    </source>
</reference>
<dbReference type="AlphaFoldDB" id="A0A6J4VGL2"/>
<gene>
    <name evidence="2" type="ORF">AVDCRST_MAG19-2996</name>
</gene>
<feature type="region of interest" description="Disordered" evidence="1">
    <location>
        <begin position="17"/>
        <end position="109"/>
    </location>
</feature>
<feature type="compositionally biased region" description="Low complexity" evidence="1">
    <location>
        <begin position="77"/>
        <end position="88"/>
    </location>
</feature>